<evidence type="ECO:0000313" key="12">
    <source>
        <dbReference type="EMBL" id="PON44803.1"/>
    </source>
</evidence>
<dbReference type="Pfam" id="PF22042">
    <property type="entry name" value="EF-G_D2"/>
    <property type="match status" value="1"/>
</dbReference>
<dbReference type="InterPro" id="IPR053905">
    <property type="entry name" value="EF-G-like_DII"/>
</dbReference>
<sequence>MRNVEPLGLKAPKREKFIKRDNKSQPPVEAPYVPPRLQKSTKSLLDKTIDIFEGMTILELAKRSGQSVSTLQSILVNVGEKVDSEFDPLSIDLAELVAMEVGINVRRLHSNEGAEILPRPPVVTVMGHVDHGKTSLLDSLRQTSVAAKEAGGITQHLGAFVVAMQSGASITFLDTPGHAAFSAMRARGAAVTDIVVLVVAADDGVMPQTLEALSHAKAANVPIVVAINKCDKPAADPERVKRQLASEGLLIEDMGGDVQVVEVSAVKKTGLDDLEECLLLQAEMMVLKARVDGPAQAYVVEARLDRGRGPLATAIVKAGTLVCGQHVVVGSEWGRIRAIRDMTGKLTEKAKPAMPVEIEGLKGLPMAGDDIVVVESEERARMLSAGRKRKFEKDRLTKISEGRAEIPEPSEEVPKWVEMPVIVKADVQGTVQAVTDALRSLNSPQVFVNAVHVGVGPISQSDLDLAQACGACIVGFNVKSPPSSMSLAATQAGIKIFLHRVIYHLLEDIGNLIVEKAPGTSETQVAGEAEVLNIFELKGRSKAKGADVKIAGCRVLDGHVTRSSTIRLLRSGEVLFEGSCASLKREKQDVDTVKKGNECGLMIHDWHDFKVGDIIQCLEQVVRKPKFISSESGAVRIEC</sequence>
<dbReference type="HAMAP" id="MF_00100_B">
    <property type="entry name" value="IF_2_B"/>
    <property type="match status" value="1"/>
</dbReference>
<dbReference type="GO" id="GO:0003924">
    <property type="term" value="F:GTPase activity"/>
    <property type="evidence" value="ECO:0007669"/>
    <property type="project" value="InterPro"/>
</dbReference>
<organism evidence="12 13">
    <name type="scientific">Parasponia andersonii</name>
    <name type="common">Sponia andersonii</name>
    <dbReference type="NCBI Taxonomy" id="3476"/>
    <lineage>
        <taxon>Eukaryota</taxon>
        <taxon>Viridiplantae</taxon>
        <taxon>Streptophyta</taxon>
        <taxon>Embryophyta</taxon>
        <taxon>Tracheophyta</taxon>
        <taxon>Spermatophyta</taxon>
        <taxon>Magnoliopsida</taxon>
        <taxon>eudicotyledons</taxon>
        <taxon>Gunneridae</taxon>
        <taxon>Pentapetalae</taxon>
        <taxon>rosids</taxon>
        <taxon>fabids</taxon>
        <taxon>Rosales</taxon>
        <taxon>Cannabaceae</taxon>
        <taxon>Parasponia</taxon>
    </lineage>
</organism>
<dbReference type="InterPro" id="IPR000795">
    <property type="entry name" value="T_Tr_GTP-bd_dom"/>
</dbReference>
<dbReference type="InterPro" id="IPR044145">
    <property type="entry name" value="IF2_II"/>
</dbReference>
<dbReference type="CDD" id="cd01887">
    <property type="entry name" value="IF2_eIF5B"/>
    <property type="match status" value="1"/>
</dbReference>
<dbReference type="STRING" id="3476.A0A2P5B7N3"/>
<dbReference type="FunFam" id="3.40.50.10050:FF:000001">
    <property type="entry name" value="Translation initiation factor IF-2"/>
    <property type="match status" value="1"/>
</dbReference>
<dbReference type="NCBIfam" id="TIGR00231">
    <property type="entry name" value="small_GTP"/>
    <property type="match status" value="1"/>
</dbReference>
<evidence type="ECO:0000256" key="3">
    <source>
        <dbReference type="ARBA" id="ARBA00022540"/>
    </source>
</evidence>
<dbReference type="PANTHER" id="PTHR43381:SF20">
    <property type="entry name" value="TRANSLATION INITIATION FACTOR IF-2, MITOCHONDRIAL"/>
    <property type="match status" value="1"/>
</dbReference>
<comment type="function">
    <text evidence="9">One of the essential components for the initiation of protein synthesis. Protects formylmethionyl-tRNA from spontaneous hydrolysis and promotes its binding to the 30S ribosomal subunits. Also involved in the hydrolysis of GTP during the formation of the 70S ribosomal complex.</text>
</comment>
<keyword evidence="6" id="KW-0809">Transit peptide</keyword>
<comment type="subcellular location">
    <subcellularLocation>
        <location evidence="1">Mitochondrion</location>
    </subcellularLocation>
</comment>
<keyword evidence="8" id="KW-0342">GTP-binding</keyword>
<dbReference type="NCBIfam" id="TIGR00487">
    <property type="entry name" value="IF-2"/>
    <property type="match status" value="1"/>
</dbReference>
<evidence type="ECO:0000256" key="5">
    <source>
        <dbReference type="ARBA" id="ARBA00022917"/>
    </source>
</evidence>
<dbReference type="PANTHER" id="PTHR43381">
    <property type="entry name" value="TRANSLATION INITIATION FACTOR IF-2-RELATED"/>
    <property type="match status" value="1"/>
</dbReference>
<gene>
    <name evidence="12" type="ORF">PanWU01x14_263930</name>
</gene>
<comment type="similarity">
    <text evidence="2">Belongs to the TRAFAC class translation factor GTPase superfamily. Classic translation factor GTPase family. IF-2 subfamily.</text>
</comment>
<keyword evidence="3 12" id="KW-0396">Initiation factor</keyword>
<name>A0A2P5B7N3_PARAD</name>
<protein>
    <recommendedName>
        <fullName evidence="10">Translation initiation factor IF-2, mitochondrial</fullName>
    </recommendedName>
</protein>
<feature type="domain" description="Tr-type G" evidence="11">
    <location>
        <begin position="118"/>
        <end position="288"/>
    </location>
</feature>
<accession>A0A2P5B7N3</accession>
<dbReference type="Pfam" id="PF00009">
    <property type="entry name" value="GTP_EFTU"/>
    <property type="match status" value="1"/>
</dbReference>
<dbReference type="Gene3D" id="3.40.50.10050">
    <property type="entry name" value="Translation initiation factor IF- 2, domain 3"/>
    <property type="match status" value="1"/>
</dbReference>
<dbReference type="InterPro" id="IPR027417">
    <property type="entry name" value="P-loop_NTPase"/>
</dbReference>
<evidence type="ECO:0000256" key="8">
    <source>
        <dbReference type="ARBA" id="ARBA00023134"/>
    </source>
</evidence>
<keyword evidence="7" id="KW-0496">Mitochondrion</keyword>
<dbReference type="CDD" id="cd03692">
    <property type="entry name" value="mtIF2_IVc"/>
    <property type="match status" value="1"/>
</dbReference>
<dbReference type="AlphaFoldDB" id="A0A2P5B7N3"/>
<dbReference type="Pfam" id="PF11987">
    <property type="entry name" value="IF-2"/>
    <property type="match status" value="1"/>
</dbReference>
<comment type="caution">
    <text evidence="12">The sequence shown here is derived from an EMBL/GenBank/DDBJ whole genome shotgun (WGS) entry which is preliminary data.</text>
</comment>
<dbReference type="InterPro" id="IPR015760">
    <property type="entry name" value="TIF_IF2"/>
</dbReference>
<dbReference type="InterPro" id="IPR005225">
    <property type="entry name" value="Small_GTP-bd"/>
</dbReference>
<evidence type="ECO:0000256" key="10">
    <source>
        <dbReference type="ARBA" id="ARBA00044200"/>
    </source>
</evidence>
<evidence type="ECO:0000256" key="6">
    <source>
        <dbReference type="ARBA" id="ARBA00022946"/>
    </source>
</evidence>
<dbReference type="Proteomes" id="UP000237105">
    <property type="component" value="Unassembled WGS sequence"/>
</dbReference>
<evidence type="ECO:0000256" key="7">
    <source>
        <dbReference type="ARBA" id="ARBA00023128"/>
    </source>
</evidence>
<dbReference type="Gene3D" id="3.40.50.300">
    <property type="entry name" value="P-loop containing nucleotide triphosphate hydrolases"/>
    <property type="match status" value="1"/>
</dbReference>
<evidence type="ECO:0000256" key="2">
    <source>
        <dbReference type="ARBA" id="ARBA00007733"/>
    </source>
</evidence>
<dbReference type="PROSITE" id="PS51722">
    <property type="entry name" value="G_TR_2"/>
    <property type="match status" value="1"/>
</dbReference>
<evidence type="ECO:0000256" key="4">
    <source>
        <dbReference type="ARBA" id="ARBA00022741"/>
    </source>
</evidence>
<dbReference type="GO" id="GO:0003743">
    <property type="term" value="F:translation initiation factor activity"/>
    <property type="evidence" value="ECO:0007669"/>
    <property type="project" value="UniProtKB-KW"/>
</dbReference>
<keyword evidence="5" id="KW-0648">Protein biosynthesis</keyword>
<dbReference type="InterPro" id="IPR000178">
    <property type="entry name" value="TF_IF2_bacterial-like"/>
</dbReference>
<dbReference type="CDD" id="cd03702">
    <property type="entry name" value="IF2_mtIF2_II"/>
    <property type="match status" value="1"/>
</dbReference>
<dbReference type="GO" id="GO:0005525">
    <property type="term" value="F:GTP binding"/>
    <property type="evidence" value="ECO:0007669"/>
    <property type="project" value="UniProtKB-KW"/>
</dbReference>
<dbReference type="OrthoDB" id="361630at2759"/>
<dbReference type="GO" id="GO:0005739">
    <property type="term" value="C:mitochondrion"/>
    <property type="evidence" value="ECO:0007669"/>
    <property type="project" value="UniProtKB-SubCell"/>
</dbReference>
<reference evidence="13" key="1">
    <citation type="submission" date="2016-06" db="EMBL/GenBank/DDBJ databases">
        <title>Parallel loss of symbiosis genes in relatives of nitrogen-fixing non-legume Parasponia.</title>
        <authorList>
            <person name="Van Velzen R."/>
            <person name="Holmer R."/>
            <person name="Bu F."/>
            <person name="Rutten L."/>
            <person name="Van Zeijl A."/>
            <person name="Liu W."/>
            <person name="Santuari L."/>
            <person name="Cao Q."/>
            <person name="Sharma T."/>
            <person name="Shen D."/>
            <person name="Roswanjaya Y."/>
            <person name="Wardhani T."/>
            <person name="Kalhor M.S."/>
            <person name="Jansen J."/>
            <person name="Van den Hoogen J."/>
            <person name="Gungor B."/>
            <person name="Hartog M."/>
            <person name="Hontelez J."/>
            <person name="Verver J."/>
            <person name="Yang W.-C."/>
            <person name="Schijlen E."/>
            <person name="Repin R."/>
            <person name="Schilthuizen M."/>
            <person name="Schranz E."/>
            <person name="Heidstra R."/>
            <person name="Miyata K."/>
            <person name="Fedorova E."/>
            <person name="Kohlen W."/>
            <person name="Bisseling T."/>
            <person name="Smit S."/>
            <person name="Geurts R."/>
        </authorList>
    </citation>
    <scope>NUCLEOTIDE SEQUENCE [LARGE SCALE GENOMIC DNA]</scope>
    <source>
        <strain evidence="13">cv. WU1-14</strain>
    </source>
</reference>
<dbReference type="InterPro" id="IPR009000">
    <property type="entry name" value="Transl_B-barrel_sf"/>
</dbReference>
<dbReference type="FunFam" id="2.40.30.10:FF:000008">
    <property type="entry name" value="Translation initiation factor IF-2"/>
    <property type="match status" value="1"/>
</dbReference>
<dbReference type="Gene3D" id="2.40.30.10">
    <property type="entry name" value="Translation factors"/>
    <property type="match status" value="2"/>
</dbReference>
<evidence type="ECO:0000256" key="9">
    <source>
        <dbReference type="ARBA" id="ARBA00025162"/>
    </source>
</evidence>
<dbReference type="InterPro" id="IPR023115">
    <property type="entry name" value="TIF_IF2_dom3"/>
</dbReference>
<dbReference type="EMBL" id="JXTB01000343">
    <property type="protein sequence ID" value="PON44803.1"/>
    <property type="molecule type" value="Genomic_DNA"/>
</dbReference>
<dbReference type="SUPFAM" id="SSF52156">
    <property type="entry name" value="Initiation factor IF2/eIF5b, domain 3"/>
    <property type="match status" value="1"/>
</dbReference>
<proteinExistence type="inferred from homology"/>
<evidence type="ECO:0000256" key="1">
    <source>
        <dbReference type="ARBA" id="ARBA00004173"/>
    </source>
</evidence>
<evidence type="ECO:0000259" key="11">
    <source>
        <dbReference type="PROSITE" id="PS51722"/>
    </source>
</evidence>
<dbReference type="SUPFAM" id="SSF52540">
    <property type="entry name" value="P-loop containing nucleoside triphosphate hydrolases"/>
    <property type="match status" value="1"/>
</dbReference>
<keyword evidence="4" id="KW-0547">Nucleotide-binding</keyword>
<dbReference type="InterPro" id="IPR036925">
    <property type="entry name" value="TIF_IF2_dom3_sf"/>
</dbReference>
<evidence type="ECO:0000313" key="13">
    <source>
        <dbReference type="Proteomes" id="UP000237105"/>
    </source>
</evidence>
<dbReference type="FunFam" id="3.40.50.300:FF:000019">
    <property type="entry name" value="Translation initiation factor IF-2"/>
    <property type="match status" value="1"/>
</dbReference>
<dbReference type="SUPFAM" id="SSF50447">
    <property type="entry name" value="Translation proteins"/>
    <property type="match status" value="2"/>
</dbReference>
<keyword evidence="13" id="KW-1185">Reference proteome</keyword>